<name>A0A916IUN1_9BURK</name>
<dbReference type="EMBL" id="CAJPUY010000010">
    <property type="protein sequence ID" value="CAG2144369.1"/>
    <property type="molecule type" value="Genomic_DNA"/>
</dbReference>
<protein>
    <recommendedName>
        <fullName evidence="3">Phage tail assembly protein</fullName>
    </recommendedName>
</protein>
<comment type="caution">
    <text evidence="1">The sequence shown here is derived from an EMBL/GenBank/DDBJ whole genome shotgun (WGS) entry which is preliminary data.</text>
</comment>
<dbReference type="AlphaFoldDB" id="A0A916IUN1"/>
<gene>
    <name evidence="1" type="ORF">LMG31506_02991</name>
</gene>
<keyword evidence="2" id="KW-1185">Reference proteome</keyword>
<evidence type="ECO:0000313" key="1">
    <source>
        <dbReference type="EMBL" id="CAG2144369.1"/>
    </source>
</evidence>
<evidence type="ECO:0000313" key="2">
    <source>
        <dbReference type="Proteomes" id="UP000672934"/>
    </source>
</evidence>
<reference evidence="1" key="1">
    <citation type="submission" date="2021-03" db="EMBL/GenBank/DDBJ databases">
        <authorList>
            <person name="Peeters C."/>
        </authorList>
    </citation>
    <scope>NUCLEOTIDE SEQUENCE</scope>
    <source>
        <strain evidence="1">LMG 31506</strain>
    </source>
</reference>
<accession>A0A916IUN1</accession>
<dbReference type="RefSeq" id="WP_211947944.1">
    <property type="nucleotide sequence ID" value="NZ_CAJPUY010000010.1"/>
</dbReference>
<dbReference type="Pfam" id="PF10109">
    <property type="entry name" value="Phage_TAC_7"/>
    <property type="match status" value="1"/>
</dbReference>
<organism evidence="1 2">
    <name type="scientific">Cupriavidus yeoncheonensis</name>
    <dbReference type="NCBI Taxonomy" id="1462994"/>
    <lineage>
        <taxon>Bacteria</taxon>
        <taxon>Pseudomonadati</taxon>
        <taxon>Pseudomonadota</taxon>
        <taxon>Betaproteobacteria</taxon>
        <taxon>Burkholderiales</taxon>
        <taxon>Burkholderiaceae</taxon>
        <taxon>Cupriavidus</taxon>
    </lineage>
</organism>
<evidence type="ECO:0008006" key="3">
    <source>
        <dbReference type="Google" id="ProtNLM"/>
    </source>
</evidence>
<sequence>MKNKFVTYGDGYADVTLSRPLDVNGAKLSTIRLREPTVRDQLAASKVSSDDAEQEIALAANLSDIAPDDIKGLTSRDYTRVRQALLGFLD</sequence>
<dbReference type="Proteomes" id="UP000672934">
    <property type="component" value="Unassembled WGS sequence"/>
</dbReference>
<dbReference type="InterPro" id="IPR019289">
    <property type="entry name" value="Phage_tail_E/E"/>
</dbReference>
<proteinExistence type="predicted"/>